<proteinExistence type="predicted"/>
<comment type="caution">
    <text evidence="1">The sequence shown here is derived from an EMBL/GenBank/DDBJ whole genome shotgun (WGS) entry which is preliminary data.</text>
</comment>
<gene>
    <name evidence="1" type="ORF">ABIE08_004111</name>
</gene>
<reference evidence="1 2" key="1">
    <citation type="submission" date="2024-06" db="EMBL/GenBank/DDBJ databases">
        <title>Sorghum-associated microbial communities from plants grown in Nebraska, USA.</title>
        <authorList>
            <person name="Schachtman D."/>
        </authorList>
    </citation>
    <scope>NUCLEOTIDE SEQUENCE [LARGE SCALE GENOMIC DNA]</scope>
    <source>
        <strain evidence="1 2">3207</strain>
    </source>
</reference>
<name>A0ABV2R4G0_9HYPH</name>
<evidence type="ECO:0000313" key="1">
    <source>
        <dbReference type="EMBL" id="MET4636153.1"/>
    </source>
</evidence>
<dbReference type="Proteomes" id="UP001549321">
    <property type="component" value="Unassembled WGS sequence"/>
</dbReference>
<dbReference type="RefSeq" id="WP_354553696.1">
    <property type="nucleotide sequence ID" value="NZ_JBEPSM010000004.1"/>
</dbReference>
<evidence type="ECO:0000313" key="2">
    <source>
        <dbReference type="Proteomes" id="UP001549321"/>
    </source>
</evidence>
<accession>A0ABV2R4G0</accession>
<sequence length="123" mass="13253">MPTKRGHLGKRGSNFVIQFSKPGFDVDTAPPEGLVFDSGTQRLRPLVSGITAALPAGNTNIPLPKTFLGLPLILVDMFYGTNGVRGPGRGFEVTYRRASNVFTINNSTAGAVFSYNVFDNEMT</sequence>
<protein>
    <submittedName>
        <fullName evidence="1">Uncharacterized protein</fullName>
    </submittedName>
</protein>
<organism evidence="1 2">
    <name type="scientific">Kaistia defluvii</name>
    <dbReference type="NCBI Taxonomy" id="410841"/>
    <lineage>
        <taxon>Bacteria</taxon>
        <taxon>Pseudomonadati</taxon>
        <taxon>Pseudomonadota</taxon>
        <taxon>Alphaproteobacteria</taxon>
        <taxon>Hyphomicrobiales</taxon>
        <taxon>Kaistiaceae</taxon>
        <taxon>Kaistia</taxon>
    </lineage>
</organism>
<keyword evidence="2" id="KW-1185">Reference proteome</keyword>
<dbReference type="EMBL" id="JBEPSM010000004">
    <property type="protein sequence ID" value="MET4636153.1"/>
    <property type="molecule type" value="Genomic_DNA"/>
</dbReference>